<feature type="compositionally biased region" description="Low complexity" evidence="1">
    <location>
        <begin position="28"/>
        <end position="43"/>
    </location>
</feature>
<dbReference type="InterPro" id="IPR036305">
    <property type="entry name" value="RGS_sf"/>
</dbReference>
<feature type="region of interest" description="Disordered" evidence="1">
    <location>
        <begin position="62"/>
        <end position="91"/>
    </location>
</feature>
<dbReference type="SUPFAM" id="SSF48097">
    <property type="entry name" value="Regulator of G-protein signaling, RGS"/>
    <property type="match status" value="1"/>
</dbReference>
<feature type="domain" description="RGS" evidence="2">
    <location>
        <begin position="484"/>
        <end position="591"/>
    </location>
</feature>
<dbReference type="PANTHER" id="PTHR10845">
    <property type="entry name" value="REGULATOR OF G PROTEIN SIGNALING"/>
    <property type="match status" value="1"/>
</dbReference>
<feature type="region of interest" description="Disordered" evidence="1">
    <location>
        <begin position="357"/>
        <end position="392"/>
    </location>
</feature>
<dbReference type="PRINTS" id="PR01301">
    <property type="entry name" value="RGSPROTEIN"/>
</dbReference>
<feature type="region of interest" description="Disordered" evidence="1">
    <location>
        <begin position="435"/>
        <end position="454"/>
    </location>
</feature>
<protein>
    <recommendedName>
        <fullName evidence="2">RGS domain-containing protein</fullName>
    </recommendedName>
</protein>
<evidence type="ECO:0000259" key="2">
    <source>
        <dbReference type="PROSITE" id="PS50132"/>
    </source>
</evidence>
<sequence length="599" mass="64567">MASGPLVFIHPVLEEGGGGSGDSVAQHSSSAGPSPSPKSSEGGVVLRRVGDDFFYWNAASTTTPTHHHSHQSPPRTQHQTQQQQQGTASSTWELSVNHLLTADHWINSPRGHSDPNLQKKTSGCFSAELTFNNYMCNSSANSSSAIGPTSCTPTPASTGTMTMASPRGGSDWMISWQQQRPSAHHCPAAHPQTQQQGLNNEEDFFNTAGSYQNYAGLGSTATTIVNNRCGFFPNPTPPSSLPPQPQTQPSAVVNSQISNVMVPPRVLNSSCGNPFENVEEFPLQQQVSSKTQGIGGESGVGVGGVPPSAPACLPKGGGGGGNGSPSSSTGGGGGGGNRILQSANSIQSVTVFSKHGTGMTSPLNRRPSATECVNKPVRPSSDTNVISLTDNPGAPMLKMDSTLSLDTDSRTRPCCFCWCCCCSCSCVRVRPPIESGKRSTHSTEEPHRPEAQLLEPRTSYEEVLSWSESFDNLMRCFTSPNGTVGQKAFREFLRSEYSEENILFWLACEELKTETNSEAVEEKARLIYEDYISILSPKEVSLDSRVREMINTNMTQPTPHTFDEAQLQIYTLMQRDSYPRFLNSRIYKDLLAMTKGETS</sequence>
<dbReference type="CDD" id="cd08718">
    <property type="entry name" value="RGS_RZ-like"/>
    <property type="match status" value="1"/>
</dbReference>
<dbReference type="Proteomes" id="UP000321570">
    <property type="component" value="Unassembled WGS sequence"/>
</dbReference>
<feature type="compositionally biased region" description="Gly residues" evidence="1">
    <location>
        <begin position="293"/>
        <end position="304"/>
    </location>
</feature>
<dbReference type="EMBL" id="CABIJS010000499">
    <property type="protein sequence ID" value="VUZ52530.1"/>
    <property type="molecule type" value="Genomic_DNA"/>
</dbReference>
<dbReference type="PANTHER" id="PTHR10845:SF192">
    <property type="entry name" value="DOUBLE HIT, ISOFORM B"/>
    <property type="match status" value="1"/>
</dbReference>
<feature type="region of interest" description="Disordered" evidence="1">
    <location>
        <begin position="288"/>
        <end position="340"/>
    </location>
</feature>
<accession>A0A564YZC2</accession>
<evidence type="ECO:0000256" key="1">
    <source>
        <dbReference type="SAM" id="MobiDB-lite"/>
    </source>
</evidence>
<organism evidence="3 4">
    <name type="scientific">Hymenolepis diminuta</name>
    <name type="common">Rat tapeworm</name>
    <dbReference type="NCBI Taxonomy" id="6216"/>
    <lineage>
        <taxon>Eukaryota</taxon>
        <taxon>Metazoa</taxon>
        <taxon>Spiralia</taxon>
        <taxon>Lophotrochozoa</taxon>
        <taxon>Platyhelminthes</taxon>
        <taxon>Cestoda</taxon>
        <taxon>Eucestoda</taxon>
        <taxon>Cyclophyllidea</taxon>
        <taxon>Hymenolepididae</taxon>
        <taxon>Hymenolepis</taxon>
    </lineage>
</organism>
<feature type="compositionally biased region" description="Basic and acidic residues" evidence="1">
    <location>
        <begin position="435"/>
        <end position="450"/>
    </location>
</feature>
<name>A0A564YZC2_HYMDI</name>
<feature type="region of interest" description="Disordered" evidence="1">
    <location>
        <begin position="12"/>
        <end position="43"/>
    </location>
</feature>
<feature type="compositionally biased region" description="Gly residues" evidence="1">
    <location>
        <begin position="315"/>
        <end position="337"/>
    </location>
</feature>
<feature type="compositionally biased region" description="Polar residues" evidence="1">
    <location>
        <begin position="380"/>
        <end position="390"/>
    </location>
</feature>
<reference evidence="3 4" key="1">
    <citation type="submission" date="2019-07" db="EMBL/GenBank/DDBJ databases">
        <authorList>
            <person name="Jastrzebski P J."/>
            <person name="Paukszto L."/>
            <person name="Jastrzebski P J."/>
        </authorList>
    </citation>
    <scope>NUCLEOTIDE SEQUENCE [LARGE SCALE GENOMIC DNA]</scope>
    <source>
        <strain evidence="3 4">WMS-il1</strain>
    </source>
</reference>
<dbReference type="AlphaFoldDB" id="A0A564YZC2"/>
<evidence type="ECO:0000313" key="3">
    <source>
        <dbReference type="EMBL" id="VUZ52530.1"/>
    </source>
</evidence>
<gene>
    <name evidence="3" type="ORF">WMSIL1_LOCUS11019</name>
</gene>
<dbReference type="InterPro" id="IPR016137">
    <property type="entry name" value="RGS"/>
</dbReference>
<dbReference type="SMART" id="SM00315">
    <property type="entry name" value="RGS"/>
    <property type="match status" value="1"/>
</dbReference>
<dbReference type="Pfam" id="PF00615">
    <property type="entry name" value="RGS"/>
    <property type="match status" value="1"/>
</dbReference>
<dbReference type="InterPro" id="IPR044926">
    <property type="entry name" value="RGS_subdomain_2"/>
</dbReference>
<evidence type="ECO:0000313" key="4">
    <source>
        <dbReference type="Proteomes" id="UP000321570"/>
    </source>
</evidence>
<keyword evidence="4" id="KW-1185">Reference proteome</keyword>
<dbReference type="Gene3D" id="1.10.167.10">
    <property type="entry name" value="Regulator of G-protein Signalling 4, domain 2"/>
    <property type="match status" value="1"/>
</dbReference>
<proteinExistence type="predicted"/>
<dbReference type="FunFam" id="1.10.167.10:FF:000001">
    <property type="entry name" value="Putative regulator of g-protein signaling 12"/>
    <property type="match status" value="1"/>
</dbReference>
<feature type="compositionally biased region" description="Low complexity" evidence="1">
    <location>
        <begin position="71"/>
        <end position="87"/>
    </location>
</feature>
<dbReference type="PROSITE" id="PS50132">
    <property type="entry name" value="RGS"/>
    <property type="match status" value="1"/>
</dbReference>